<evidence type="ECO:0000313" key="7">
    <source>
        <dbReference type="Proteomes" id="UP000237271"/>
    </source>
</evidence>
<name>A0A2P4XRJ1_9STRA</name>
<evidence type="ECO:0000256" key="5">
    <source>
        <dbReference type="RuleBase" id="RU367124"/>
    </source>
</evidence>
<accession>A0A2P4XRJ1</accession>
<protein>
    <recommendedName>
        <fullName evidence="5">RxLR effector protein</fullName>
    </recommendedName>
</protein>
<evidence type="ECO:0000256" key="3">
    <source>
        <dbReference type="ARBA" id="ARBA00022525"/>
    </source>
</evidence>
<evidence type="ECO:0000313" key="6">
    <source>
        <dbReference type="EMBL" id="POM68173.1"/>
    </source>
</evidence>
<dbReference type="Pfam" id="PF16810">
    <property type="entry name" value="RXLR"/>
    <property type="match status" value="1"/>
</dbReference>
<feature type="signal peptide" evidence="5">
    <location>
        <begin position="1"/>
        <end position="18"/>
    </location>
</feature>
<reference evidence="6 7" key="1">
    <citation type="journal article" date="2017" name="Genome Biol. Evol.">
        <title>Phytophthora megakarya and P. palmivora, closely related causal agents of cacao black pod rot, underwent increases in genome sizes and gene numbers by different mechanisms.</title>
        <authorList>
            <person name="Ali S.S."/>
            <person name="Shao J."/>
            <person name="Lary D.J."/>
            <person name="Kronmiller B."/>
            <person name="Shen D."/>
            <person name="Strem M.D."/>
            <person name="Amoako-Attah I."/>
            <person name="Akrofi A.Y."/>
            <person name="Begoude B.A."/>
            <person name="Ten Hoopen G.M."/>
            <person name="Coulibaly K."/>
            <person name="Kebe B.I."/>
            <person name="Melnick R.L."/>
            <person name="Guiltinan M.J."/>
            <person name="Tyler B.M."/>
            <person name="Meinhardt L.W."/>
            <person name="Bailey B.A."/>
        </authorList>
    </citation>
    <scope>NUCLEOTIDE SEQUENCE [LARGE SCALE GENOMIC DNA]</scope>
    <source>
        <strain evidence="7">sbr112.9</strain>
    </source>
</reference>
<evidence type="ECO:0000256" key="2">
    <source>
        <dbReference type="ARBA" id="ARBA00010400"/>
    </source>
</evidence>
<comment type="function">
    <text evidence="5">Effector that suppresses plant defense responses during pathogen infection.</text>
</comment>
<keyword evidence="3 5" id="KW-0964">Secreted</keyword>
<dbReference type="EMBL" id="NCKW01008358">
    <property type="protein sequence ID" value="POM68173.1"/>
    <property type="molecule type" value="Genomic_DNA"/>
</dbReference>
<comment type="subcellular location">
    <subcellularLocation>
        <location evidence="1 5">Secreted</location>
    </subcellularLocation>
</comment>
<proteinExistence type="inferred from homology"/>
<dbReference type="InterPro" id="IPR031825">
    <property type="entry name" value="RXLR"/>
</dbReference>
<evidence type="ECO:0000256" key="4">
    <source>
        <dbReference type="ARBA" id="ARBA00022729"/>
    </source>
</evidence>
<comment type="domain">
    <text evidence="5">The RxLR-dEER motif acts to carry the protein into the host cell cytoplasm through binding to cell surface phosphatidylinositol-3-phosphate.</text>
</comment>
<keyword evidence="7" id="KW-1185">Reference proteome</keyword>
<comment type="similarity">
    <text evidence="2 5">Belongs to the RxLR effector family.</text>
</comment>
<keyword evidence="4 5" id="KW-0732">Signal</keyword>
<dbReference type="AlphaFoldDB" id="A0A2P4XRJ1"/>
<sequence length="107" mass="12138">MRFCYVVLLVTTIIFANADAMMTSEKVNALKVSIIDGKNAHTKRFLRTGDDEVEERDGYKDIAVKFLRKLMRLALYNKWIFSNKVLSGSQQTMLSMPRVTRDSGATG</sequence>
<evidence type="ECO:0000256" key="1">
    <source>
        <dbReference type="ARBA" id="ARBA00004613"/>
    </source>
</evidence>
<gene>
    <name evidence="6" type="ORF">PHPALM_15699</name>
</gene>
<comment type="caution">
    <text evidence="6">The sequence shown here is derived from an EMBL/GenBank/DDBJ whole genome shotgun (WGS) entry which is preliminary data.</text>
</comment>
<feature type="chain" id="PRO_5044961607" description="RxLR effector protein" evidence="5">
    <location>
        <begin position="19"/>
        <end position="107"/>
    </location>
</feature>
<dbReference type="Proteomes" id="UP000237271">
    <property type="component" value="Unassembled WGS sequence"/>
</dbReference>
<organism evidence="6 7">
    <name type="scientific">Phytophthora palmivora</name>
    <dbReference type="NCBI Taxonomy" id="4796"/>
    <lineage>
        <taxon>Eukaryota</taxon>
        <taxon>Sar</taxon>
        <taxon>Stramenopiles</taxon>
        <taxon>Oomycota</taxon>
        <taxon>Peronosporomycetes</taxon>
        <taxon>Peronosporales</taxon>
        <taxon>Peronosporaceae</taxon>
        <taxon>Phytophthora</taxon>
    </lineage>
</organism>